<protein>
    <submittedName>
        <fullName evidence="2">D-threo-aldose 1-dehydrogenase</fullName>
    </submittedName>
</protein>
<dbReference type="CDD" id="cd19090">
    <property type="entry name" value="AKR_AKR15A-like"/>
    <property type="match status" value="1"/>
</dbReference>
<organism evidence="2 3">
    <name type="scientific">Kineococcus rhizosphaerae</name>
    <dbReference type="NCBI Taxonomy" id="559628"/>
    <lineage>
        <taxon>Bacteria</taxon>
        <taxon>Bacillati</taxon>
        <taxon>Actinomycetota</taxon>
        <taxon>Actinomycetes</taxon>
        <taxon>Kineosporiales</taxon>
        <taxon>Kineosporiaceae</taxon>
        <taxon>Kineococcus</taxon>
    </lineage>
</organism>
<dbReference type="PANTHER" id="PTHR42686">
    <property type="entry name" value="GH17980P-RELATED"/>
    <property type="match status" value="1"/>
</dbReference>
<dbReference type="RefSeq" id="WP_211298399.1">
    <property type="nucleotide sequence ID" value="NZ_PVZF01000002.1"/>
</dbReference>
<dbReference type="Pfam" id="PF00248">
    <property type="entry name" value="Aldo_ket_red"/>
    <property type="match status" value="1"/>
</dbReference>
<dbReference type="GO" id="GO:0005829">
    <property type="term" value="C:cytosol"/>
    <property type="evidence" value="ECO:0007669"/>
    <property type="project" value="TreeGrafter"/>
</dbReference>
<gene>
    <name evidence="2" type="ORF">CLV37_102110</name>
</gene>
<dbReference type="EMBL" id="PVZF01000002">
    <property type="protein sequence ID" value="PRY17152.1"/>
    <property type="molecule type" value="Genomic_DNA"/>
</dbReference>
<dbReference type="Gene3D" id="3.20.20.100">
    <property type="entry name" value="NADP-dependent oxidoreductase domain"/>
    <property type="match status" value="1"/>
</dbReference>
<reference evidence="2 3" key="1">
    <citation type="submission" date="2018-03" db="EMBL/GenBank/DDBJ databases">
        <title>Genomic Encyclopedia of Archaeal and Bacterial Type Strains, Phase II (KMG-II): from individual species to whole genera.</title>
        <authorList>
            <person name="Goeker M."/>
        </authorList>
    </citation>
    <scope>NUCLEOTIDE SEQUENCE [LARGE SCALE GENOMIC DNA]</scope>
    <source>
        <strain evidence="2 3">DSM 19711</strain>
    </source>
</reference>
<dbReference type="Proteomes" id="UP000238083">
    <property type="component" value="Unassembled WGS sequence"/>
</dbReference>
<dbReference type="AlphaFoldDB" id="A0A2T0R7M5"/>
<dbReference type="GO" id="GO:0016491">
    <property type="term" value="F:oxidoreductase activity"/>
    <property type="evidence" value="ECO:0007669"/>
    <property type="project" value="InterPro"/>
</dbReference>
<dbReference type="SUPFAM" id="SSF51430">
    <property type="entry name" value="NAD(P)-linked oxidoreductase"/>
    <property type="match status" value="1"/>
</dbReference>
<dbReference type="InterPro" id="IPR023210">
    <property type="entry name" value="NADP_OxRdtase_dom"/>
</dbReference>
<name>A0A2T0R7M5_9ACTN</name>
<evidence type="ECO:0000313" key="3">
    <source>
        <dbReference type="Proteomes" id="UP000238083"/>
    </source>
</evidence>
<evidence type="ECO:0000259" key="1">
    <source>
        <dbReference type="Pfam" id="PF00248"/>
    </source>
</evidence>
<keyword evidence="3" id="KW-1185">Reference proteome</keyword>
<dbReference type="InterPro" id="IPR020471">
    <property type="entry name" value="AKR"/>
</dbReference>
<proteinExistence type="predicted"/>
<dbReference type="PANTHER" id="PTHR42686:SF1">
    <property type="entry name" value="GH17980P-RELATED"/>
    <property type="match status" value="1"/>
</dbReference>
<dbReference type="InterPro" id="IPR036812">
    <property type="entry name" value="NAD(P)_OxRdtase_dom_sf"/>
</dbReference>
<sequence length="324" mass="33851">MSAQHPGTGTGTGVDVLTPRSLGRTGFEVTGLCVGTAELGDMTNVYSAVPEEQALATARRAFAGPLTFVDTSNGYGSSERRLGTVLRELGGVPDGILLATKVDPLDGGPFDGPRVRASVAESLERLGLDHLPLLHLHDPERIGFEAATAPGGPVDVMRELVAEGLVGHLGVAGGTVDLLRRFVGTGHFSVVLNHNRWTLLDRSAEPLLADCAASGTAFLNGAPFGGGILAKGPAAVPRYCYAPASPEVLRAAERIEAACARHGVPLAAAALQDSLREPRTTSTVVGSSRPERLDQTLALAAHPVPDELWTELADLVPPKEHWLP</sequence>
<feature type="domain" description="NADP-dependent oxidoreductase" evidence="1">
    <location>
        <begin position="32"/>
        <end position="314"/>
    </location>
</feature>
<comment type="caution">
    <text evidence="2">The sequence shown here is derived from an EMBL/GenBank/DDBJ whole genome shotgun (WGS) entry which is preliminary data.</text>
</comment>
<evidence type="ECO:0000313" key="2">
    <source>
        <dbReference type="EMBL" id="PRY17152.1"/>
    </source>
</evidence>
<accession>A0A2T0R7M5</accession>